<reference evidence="2 3" key="1">
    <citation type="submission" date="2016-10" db="EMBL/GenBank/DDBJ databases">
        <authorList>
            <person name="de Groot N.N."/>
        </authorList>
    </citation>
    <scope>NUCLEOTIDE SEQUENCE [LARGE SCALE GENOMIC DNA]</scope>
    <source>
        <strain evidence="2 3">SLAS-1</strain>
    </source>
</reference>
<dbReference type="InterPro" id="IPR017587">
    <property type="entry name" value="YqeC"/>
</dbReference>
<proteinExistence type="predicted"/>
<dbReference type="EMBL" id="FNGO01000002">
    <property type="protein sequence ID" value="SDL21414.1"/>
    <property type="molecule type" value="Genomic_DNA"/>
</dbReference>
<organism evidence="2 3">
    <name type="scientific">Halarsenatibacter silvermanii</name>
    <dbReference type="NCBI Taxonomy" id="321763"/>
    <lineage>
        <taxon>Bacteria</taxon>
        <taxon>Bacillati</taxon>
        <taxon>Bacillota</taxon>
        <taxon>Clostridia</taxon>
        <taxon>Halanaerobiales</taxon>
        <taxon>Halarsenatibacteraceae</taxon>
        <taxon>Halarsenatibacter</taxon>
    </lineage>
</organism>
<name>A0A1G9I9A2_9FIRM</name>
<dbReference type="STRING" id="321763.SAMN04488692_102141"/>
<evidence type="ECO:0000313" key="2">
    <source>
        <dbReference type="EMBL" id="SDL21414.1"/>
    </source>
</evidence>
<dbReference type="Pfam" id="PF19842">
    <property type="entry name" value="YqeC"/>
    <property type="match status" value="1"/>
</dbReference>
<feature type="compositionally biased region" description="Basic residues" evidence="1">
    <location>
        <begin position="297"/>
        <end position="306"/>
    </location>
</feature>
<sequence length="317" mass="35310">MRSHRKNMRLRDIWSIARGDMVAVVGAGGKTAIMNRLAREFKFSGVIYTTTTAILLPGDLPGCFRAAADEQKLRSLLKKYAEGSQEEMLVLGRGLKRQRPGAEKKLKVIGLNKELVNAIKNFPAPFLILVEADGAARHSGKLPADHEPEVPSYSDQVILVQGAAALGRRPCSPHLFRSELIEKQRINIPRSASKDGGAAVSLRLLSELFLSYLRLEKFPTNLSKLQLVVSQTGALSWRLLKRIETFLAGIATFREAVPAVGLSLLELHRKFAIRRFANLQAQRGGYLRDVKKKYSGSYTGRRRSGQRRSFSSAQMWI</sequence>
<dbReference type="AlphaFoldDB" id="A0A1G9I9A2"/>
<evidence type="ECO:0000313" key="3">
    <source>
        <dbReference type="Proteomes" id="UP000199476"/>
    </source>
</evidence>
<dbReference type="OrthoDB" id="368187at2"/>
<dbReference type="RefSeq" id="WP_143422992.1">
    <property type="nucleotide sequence ID" value="NZ_FNGO01000002.1"/>
</dbReference>
<gene>
    <name evidence="2" type="ORF">SAMN04488692_102141</name>
</gene>
<keyword evidence="3" id="KW-1185">Reference proteome</keyword>
<accession>A0A1G9I9A2</accession>
<dbReference type="Proteomes" id="UP000199476">
    <property type="component" value="Unassembled WGS sequence"/>
</dbReference>
<feature type="compositionally biased region" description="Low complexity" evidence="1">
    <location>
        <begin position="307"/>
        <end position="317"/>
    </location>
</feature>
<protein>
    <submittedName>
        <fullName evidence="2">Probable selenium-dependent hydroxylase accessory protein YqeC</fullName>
    </submittedName>
</protein>
<evidence type="ECO:0000256" key="1">
    <source>
        <dbReference type="SAM" id="MobiDB-lite"/>
    </source>
</evidence>
<dbReference type="NCBIfam" id="TIGR03172">
    <property type="entry name" value="selenium cofactor biosynthesis protein YqeC"/>
    <property type="match status" value="1"/>
</dbReference>
<feature type="region of interest" description="Disordered" evidence="1">
    <location>
        <begin position="297"/>
        <end position="317"/>
    </location>
</feature>